<dbReference type="EnsemblPlants" id="PGSC0003DMT400064691">
    <property type="protein sequence ID" value="PGSC0003DMT400064691"/>
    <property type="gene ID" value="PGSC0003DMG400025127"/>
</dbReference>
<reference evidence="12" key="2">
    <citation type="submission" date="2015-06" db="UniProtKB">
        <authorList>
            <consortium name="EnsemblPlants"/>
        </authorList>
    </citation>
    <scope>IDENTIFICATION</scope>
    <source>
        <strain evidence="12">DM1-3 516 R44</strain>
    </source>
</reference>
<feature type="domain" description="EXS" evidence="9">
    <location>
        <begin position="382"/>
        <end position="576"/>
    </location>
</feature>
<dbReference type="InterPro" id="IPR052486">
    <property type="entry name" value="PHO1"/>
</dbReference>
<evidence type="ECO:0000256" key="3">
    <source>
        <dbReference type="ARBA" id="ARBA00022692"/>
    </source>
</evidence>
<feature type="region of interest" description="Disordered" evidence="7">
    <location>
        <begin position="36"/>
        <end position="90"/>
    </location>
</feature>
<evidence type="ECO:0000256" key="8">
    <source>
        <dbReference type="SAM" id="Phobius"/>
    </source>
</evidence>
<evidence type="ECO:0000259" key="9">
    <source>
        <dbReference type="PROSITE" id="PS51380"/>
    </source>
</evidence>
<comment type="subcellular location">
    <subcellularLocation>
        <location evidence="1">Membrane</location>
        <topology evidence="1">Multi-pass membrane protein</topology>
    </subcellularLocation>
</comment>
<dbReference type="GO" id="GO:0006817">
    <property type="term" value="P:phosphate ion transport"/>
    <property type="evidence" value="ECO:0000318"/>
    <property type="project" value="GO_Central"/>
</dbReference>
<feature type="transmembrane region" description="Helical" evidence="8">
    <location>
        <begin position="492"/>
        <end position="513"/>
    </location>
</feature>
<feature type="transmembrane region" description="Helical" evidence="8">
    <location>
        <begin position="297"/>
        <end position="318"/>
    </location>
</feature>
<dbReference type="Pfam" id="PF03105">
    <property type="entry name" value="SPX"/>
    <property type="match status" value="1"/>
</dbReference>
<feature type="domain" description="SPX" evidence="10">
    <location>
        <begin position="1"/>
        <end position="198"/>
    </location>
</feature>
<dbReference type="InterPro" id="IPR007853">
    <property type="entry name" value="Znf_DNL-typ"/>
</dbReference>
<name>M1CCR0_SOLTU</name>
<dbReference type="PROSITE" id="PS51380">
    <property type="entry name" value="EXS"/>
    <property type="match status" value="1"/>
</dbReference>
<dbReference type="GO" id="GO:0000822">
    <property type="term" value="F:inositol hexakisphosphate binding"/>
    <property type="evidence" value="ECO:0000318"/>
    <property type="project" value="GO_Central"/>
</dbReference>
<feature type="transmembrane region" description="Helical" evidence="8">
    <location>
        <begin position="264"/>
        <end position="285"/>
    </location>
</feature>
<dbReference type="GO" id="GO:0005802">
    <property type="term" value="C:trans-Golgi network"/>
    <property type="evidence" value="ECO:0000318"/>
    <property type="project" value="GO_Central"/>
</dbReference>
<evidence type="ECO:0000313" key="12">
    <source>
        <dbReference type="EnsemblPlants" id="PGSC0003DMT400064691"/>
    </source>
</evidence>
<feature type="domain" description="DNL-type" evidence="11">
    <location>
        <begin position="597"/>
        <end position="667"/>
    </location>
</feature>
<feature type="compositionally biased region" description="Polar residues" evidence="7">
    <location>
        <begin position="65"/>
        <end position="78"/>
    </location>
</feature>
<dbReference type="InterPro" id="IPR004342">
    <property type="entry name" value="EXS_C"/>
</dbReference>
<keyword evidence="13" id="KW-1185">Reference proteome</keyword>
<dbReference type="GO" id="GO:0016020">
    <property type="term" value="C:membrane"/>
    <property type="evidence" value="ECO:0007669"/>
    <property type="project" value="UniProtKB-SubCell"/>
</dbReference>
<dbReference type="FunCoup" id="M1CCR0">
    <property type="interactions" value="1969"/>
</dbReference>
<dbReference type="Gramene" id="PGSC0003DMT400064691">
    <property type="protein sequence ID" value="PGSC0003DMT400064691"/>
    <property type="gene ID" value="PGSC0003DMG400025127"/>
</dbReference>
<dbReference type="PaxDb" id="4113-PGSC0003DMT400064691"/>
<keyword evidence="3 8" id="KW-0812">Transmembrane</keyword>
<dbReference type="eggNOG" id="KOG3277">
    <property type="taxonomic scope" value="Eukaryota"/>
</dbReference>
<organism evidence="12 13">
    <name type="scientific">Solanum tuberosum</name>
    <name type="common">Potato</name>
    <dbReference type="NCBI Taxonomy" id="4113"/>
    <lineage>
        <taxon>Eukaryota</taxon>
        <taxon>Viridiplantae</taxon>
        <taxon>Streptophyta</taxon>
        <taxon>Embryophyta</taxon>
        <taxon>Tracheophyta</taxon>
        <taxon>Spermatophyta</taxon>
        <taxon>Magnoliopsida</taxon>
        <taxon>eudicotyledons</taxon>
        <taxon>Gunneridae</taxon>
        <taxon>Pentapetalae</taxon>
        <taxon>asterids</taxon>
        <taxon>lamiids</taxon>
        <taxon>Solanales</taxon>
        <taxon>Solanaceae</taxon>
        <taxon>Solanoideae</taxon>
        <taxon>Solaneae</taxon>
        <taxon>Solanum</taxon>
    </lineage>
</organism>
<dbReference type="InterPro" id="IPR004331">
    <property type="entry name" value="SPX_dom"/>
</dbReference>
<evidence type="ECO:0000259" key="11">
    <source>
        <dbReference type="PROSITE" id="PS51501"/>
    </source>
</evidence>
<dbReference type="GO" id="GO:0005315">
    <property type="term" value="F:phosphate transmembrane transporter activity"/>
    <property type="evidence" value="ECO:0000318"/>
    <property type="project" value="GO_Central"/>
</dbReference>
<dbReference type="PANTHER" id="PTHR48477:SF1">
    <property type="entry name" value="PHOSPHATE TRANSPORTER PHO1"/>
    <property type="match status" value="1"/>
</dbReference>
<keyword evidence="6" id="KW-0479">Metal-binding</keyword>
<accession>M1CCR0</accession>
<dbReference type="eggNOG" id="KOG1162">
    <property type="taxonomic scope" value="Eukaryota"/>
</dbReference>
<dbReference type="PROSITE" id="PS51382">
    <property type="entry name" value="SPX"/>
    <property type="match status" value="1"/>
</dbReference>
<evidence type="ECO:0000259" key="10">
    <source>
        <dbReference type="PROSITE" id="PS51382"/>
    </source>
</evidence>
<evidence type="ECO:0000256" key="1">
    <source>
        <dbReference type="ARBA" id="ARBA00004141"/>
    </source>
</evidence>
<dbReference type="PROSITE" id="PS51501">
    <property type="entry name" value="ZF_DNL"/>
    <property type="match status" value="1"/>
</dbReference>
<dbReference type="PANTHER" id="PTHR48477">
    <property type="entry name" value="PHOSPHATE TRANSPORTER PHO1"/>
    <property type="match status" value="1"/>
</dbReference>
<evidence type="ECO:0000256" key="6">
    <source>
        <dbReference type="PROSITE-ProRule" id="PRU00834"/>
    </source>
</evidence>
<keyword evidence="6" id="KW-0863">Zinc-finger</keyword>
<keyword evidence="4 8" id="KW-1133">Transmembrane helix</keyword>
<dbReference type="GO" id="GO:0016036">
    <property type="term" value="P:cellular response to phosphate starvation"/>
    <property type="evidence" value="ECO:0000318"/>
    <property type="project" value="GO_Central"/>
</dbReference>
<evidence type="ECO:0000313" key="13">
    <source>
        <dbReference type="Proteomes" id="UP000011115"/>
    </source>
</evidence>
<evidence type="ECO:0000256" key="7">
    <source>
        <dbReference type="SAM" id="MobiDB-lite"/>
    </source>
</evidence>
<keyword evidence="6" id="KW-0862">Zinc</keyword>
<evidence type="ECO:0000256" key="4">
    <source>
        <dbReference type="ARBA" id="ARBA00022989"/>
    </source>
</evidence>
<feature type="transmembrane region" description="Helical" evidence="8">
    <location>
        <begin position="444"/>
        <end position="463"/>
    </location>
</feature>
<dbReference type="GO" id="GO:0008270">
    <property type="term" value="F:zinc ion binding"/>
    <property type="evidence" value="ECO:0007669"/>
    <property type="project" value="UniProtKB-KW"/>
</dbReference>
<dbReference type="AlphaFoldDB" id="M1CCR0"/>
<dbReference type="InParanoid" id="M1CCR0"/>
<reference evidence="13" key="1">
    <citation type="journal article" date="2011" name="Nature">
        <title>Genome sequence and analysis of the tuber crop potato.</title>
        <authorList>
            <consortium name="The Potato Genome Sequencing Consortium"/>
        </authorList>
    </citation>
    <scope>NUCLEOTIDE SEQUENCE [LARGE SCALE GENOMIC DNA]</scope>
    <source>
        <strain evidence="13">cv. DM1-3 516 R44</strain>
    </source>
</reference>
<protein>
    <submittedName>
        <fullName evidence="12">Pho1</fullName>
    </submittedName>
</protein>
<dbReference type="Pfam" id="PF05180">
    <property type="entry name" value="zf-DNL"/>
    <property type="match status" value="1"/>
</dbReference>
<keyword evidence="5 8" id="KW-0472">Membrane</keyword>
<evidence type="ECO:0000256" key="2">
    <source>
        <dbReference type="ARBA" id="ARBA00009665"/>
    </source>
</evidence>
<dbReference type="STRING" id="4113.M1CCR0"/>
<sequence length="667" mass="77135">MEILIELKDALIKQQYDKGTSSGQNIKDDELISATISCDEESNKDRTEQEQDIENSIDQVILDSPRSSELGNPTNINTEDNKSKSSSERAINNQGKSLKIHIPLTNPTRTFSAITYLLRDDMINQSSKKCGPNGRQKLHINRTKLKHAEKMIRGAFIELYKGLEYLKIYRNLNMLAFVKILKKFDKVTNKQVLPIYLRVVESSYFNSSDKALKLADEVEEIFIKHFAEDDKKKAMKYLKPTQKKESHAVTFFIAQTKELKYRDVFLICTTSMTAVIGVLFLHLTLVAKGYSYNQIQAIPALLLLVFILLLVCPFNIIYKSSRYRFIRVIRNIMFSPLYKVVMLDFFMADQLCSQVPMLRNLEYVACYYITGSYKTQDYGYCMRTKYYRDLAYAVSFLPYYWRAMQCARRWFDEGHKSHLVNLGKYVSAMLAAGAKVAYEKEKNMGWLCLVIVMSSVATVYQLYWDFVKDWGLLQCHSKNPWLRNELMLRRKFIYYFSMGLNLVLRLAWLQTVLHYNFGTVDYRVTGLFLAALEVIRRGHWNYYRSSTIYGKRRASEHLSQLPIISCVVEDSSETQPESVNSSASSDSSKEAVFDMKLPRRSLLATFTCNACGARSQRLINRLAYERGTVFIQCSGCSQYHKLVDNLGLVVEYNFKDEISMDPDADQD</sequence>
<proteinExistence type="inferred from homology"/>
<dbReference type="Proteomes" id="UP000011115">
    <property type="component" value="Unassembled WGS sequence"/>
</dbReference>
<evidence type="ECO:0000256" key="5">
    <source>
        <dbReference type="ARBA" id="ARBA00023136"/>
    </source>
</evidence>
<comment type="similarity">
    <text evidence="2">Belongs to the SYG1 (TC 2.A.94) family.</text>
</comment>
<dbReference type="HOGENOM" id="CLU_006116_2_0_1"/>
<dbReference type="Pfam" id="PF03124">
    <property type="entry name" value="EXS"/>
    <property type="match status" value="1"/>
</dbReference>
<dbReference type="OMA" id="ERAINNQ"/>